<dbReference type="InterPro" id="IPR016181">
    <property type="entry name" value="Acyl_CoA_acyltransferase"/>
</dbReference>
<dbReference type="Proteomes" id="UP000198897">
    <property type="component" value="Unassembled WGS sequence"/>
</dbReference>
<evidence type="ECO:0000259" key="1">
    <source>
        <dbReference type="PROSITE" id="PS51186"/>
    </source>
</evidence>
<dbReference type="GO" id="GO:0016747">
    <property type="term" value="F:acyltransferase activity, transferring groups other than amino-acyl groups"/>
    <property type="evidence" value="ECO:0007669"/>
    <property type="project" value="InterPro"/>
</dbReference>
<evidence type="ECO:0000313" key="2">
    <source>
        <dbReference type="EMBL" id="SFG19532.1"/>
    </source>
</evidence>
<dbReference type="RefSeq" id="WP_089752758.1">
    <property type="nucleotide sequence ID" value="NZ_FOOG01000027.1"/>
</dbReference>
<dbReference type="InterPro" id="IPR052564">
    <property type="entry name" value="N-acetyltrans/Recomb-assoc"/>
</dbReference>
<organism evidence="2 3">
    <name type="scientific">Halobacillus alkaliphilus</name>
    <dbReference type="NCBI Taxonomy" id="396056"/>
    <lineage>
        <taxon>Bacteria</taxon>
        <taxon>Bacillati</taxon>
        <taxon>Bacillota</taxon>
        <taxon>Bacilli</taxon>
        <taxon>Bacillales</taxon>
        <taxon>Bacillaceae</taxon>
        <taxon>Halobacillus</taxon>
    </lineage>
</organism>
<dbReference type="PANTHER" id="PTHR43451">
    <property type="entry name" value="ACETYLTRANSFERASE (GNAT) FAMILY PROTEIN"/>
    <property type="match status" value="1"/>
</dbReference>
<dbReference type="CDD" id="cd04301">
    <property type="entry name" value="NAT_SF"/>
    <property type="match status" value="1"/>
</dbReference>
<dbReference type="PROSITE" id="PS51186">
    <property type="entry name" value="GNAT"/>
    <property type="match status" value="1"/>
</dbReference>
<keyword evidence="2" id="KW-0808">Transferase</keyword>
<gene>
    <name evidence="2" type="ORF">SAMN05216353_12754</name>
</gene>
<keyword evidence="3" id="KW-1185">Reference proteome</keyword>
<reference evidence="3" key="1">
    <citation type="submission" date="2016-10" db="EMBL/GenBank/DDBJ databases">
        <authorList>
            <person name="Varghese N."/>
            <person name="Submissions S."/>
        </authorList>
    </citation>
    <scope>NUCLEOTIDE SEQUENCE [LARGE SCALE GENOMIC DNA]</scope>
    <source>
        <strain evidence="3">FP5</strain>
    </source>
</reference>
<dbReference type="InterPro" id="IPR000182">
    <property type="entry name" value="GNAT_dom"/>
</dbReference>
<protein>
    <submittedName>
        <fullName evidence="2">Acetyltransferase, GNAT family</fullName>
    </submittedName>
</protein>
<dbReference type="Gene3D" id="3.40.630.30">
    <property type="match status" value="1"/>
</dbReference>
<dbReference type="EMBL" id="FOOG01000027">
    <property type="protein sequence ID" value="SFG19532.1"/>
    <property type="molecule type" value="Genomic_DNA"/>
</dbReference>
<proteinExistence type="predicted"/>
<accession>A0A1I2PTT8</accession>
<sequence length="154" mass="17282">MEIRSYSPEDIENIHSVIQRSVRAACAYYKADQIDAWASALDDKQMLHNRLAKSDVKIAVSNGGRTLGVASLLNDGVLDLFYVEPDCQRKEVGSRLLLEIEKSALTNRINFLETEASVIAFSFFKGKGFKQIRSQHKLVQEISLNYPHLLADAP</sequence>
<name>A0A1I2PTT8_9BACI</name>
<dbReference type="Pfam" id="PF13673">
    <property type="entry name" value="Acetyltransf_10"/>
    <property type="match status" value="1"/>
</dbReference>
<dbReference type="OrthoDB" id="424368at2"/>
<dbReference type="PANTHER" id="PTHR43451:SF1">
    <property type="entry name" value="ACETYLTRANSFERASE"/>
    <property type="match status" value="1"/>
</dbReference>
<dbReference type="AlphaFoldDB" id="A0A1I2PTT8"/>
<feature type="domain" description="N-acetyltransferase" evidence="1">
    <location>
        <begin position="1"/>
        <end position="151"/>
    </location>
</feature>
<evidence type="ECO:0000313" key="3">
    <source>
        <dbReference type="Proteomes" id="UP000198897"/>
    </source>
</evidence>
<dbReference type="SUPFAM" id="SSF55729">
    <property type="entry name" value="Acyl-CoA N-acyltransferases (Nat)"/>
    <property type="match status" value="1"/>
</dbReference>